<dbReference type="Pfam" id="PF00126">
    <property type="entry name" value="HTH_1"/>
    <property type="match status" value="1"/>
</dbReference>
<protein>
    <submittedName>
        <fullName evidence="6">LysR substrate-binding domain-containing protein</fullName>
    </submittedName>
</protein>
<dbReference type="InterPro" id="IPR036390">
    <property type="entry name" value="WH_DNA-bd_sf"/>
</dbReference>
<dbReference type="InterPro" id="IPR036388">
    <property type="entry name" value="WH-like_DNA-bd_sf"/>
</dbReference>
<dbReference type="PROSITE" id="PS50931">
    <property type="entry name" value="HTH_LYSR"/>
    <property type="match status" value="1"/>
</dbReference>
<dbReference type="PANTHER" id="PTHR30346:SF17">
    <property type="entry name" value="LYSR FAMILY TRANSCRIPTIONAL REGULATOR"/>
    <property type="match status" value="1"/>
</dbReference>
<keyword evidence="3" id="KW-0238">DNA-binding</keyword>
<comment type="similarity">
    <text evidence="1">Belongs to the LysR transcriptional regulatory family.</text>
</comment>
<comment type="caution">
    <text evidence="6">The sequence shown here is derived from an EMBL/GenBank/DDBJ whole genome shotgun (WGS) entry which is preliminary data.</text>
</comment>
<accession>A0ABN3UBY0</accession>
<dbReference type="InterPro" id="IPR005119">
    <property type="entry name" value="LysR_subst-bd"/>
</dbReference>
<evidence type="ECO:0000259" key="5">
    <source>
        <dbReference type="PROSITE" id="PS50931"/>
    </source>
</evidence>
<proteinExistence type="inferred from homology"/>
<evidence type="ECO:0000256" key="1">
    <source>
        <dbReference type="ARBA" id="ARBA00009437"/>
    </source>
</evidence>
<evidence type="ECO:0000313" key="7">
    <source>
        <dbReference type="Proteomes" id="UP001501842"/>
    </source>
</evidence>
<dbReference type="EMBL" id="BAAATZ010000012">
    <property type="protein sequence ID" value="GAA2728065.1"/>
    <property type="molecule type" value="Genomic_DNA"/>
</dbReference>
<dbReference type="RefSeq" id="WP_344451525.1">
    <property type="nucleotide sequence ID" value="NZ_BAAATZ010000012.1"/>
</dbReference>
<sequence>MRYVIAVADEGGFQNAARKLNMAQPPLSRQIRDLERQLGVTLFERRPTRLTEAGRQFVASARRIVEDADRLVRELGRGELAELTGTVRVGYLPAAGFDTIPMLERAVAGEHPGIVLEAVKHWAPDRALLDGEVEAVLTRCAPDHARLARRTLRKERLVALLPATHPKANAGGIALRDLRGHTFCYFPRRRAPAYHDAVLEALSSTGESFTVWENPIPNDPLNFTVIPSSTVPHVPDGLAAVPITDPLPDFDLELLWNARAADPVTEAFVEAALRLAHREGWIEGGPWE</sequence>
<dbReference type="SUPFAM" id="SSF53850">
    <property type="entry name" value="Periplasmic binding protein-like II"/>
    <property type="match status" value="1"/>
</dbReference>
<dbReference type="Gene3D" id="1.10.10.10">
    <property type="entry name" value="Winged helix-like DNA-binding domain superfamily/Winged helix DNA-binding domain"/>
    <property type="match status" value="1"/>
</dbReference>
<dbReference type="PRINTS" id="PR00039">
    <property type="entry name" value="HTHLYSR"/>
</dbReference>
<dbReference type="PANTHER" id="PTHR30346">
    <property type="entry name" value="TRANSCRIPTIONAL DUAL REGULATOR HCAR-RELATED"/>
    <property type="match status" value="1"/>
</dbReference>
<keyword evidence="7" id="KW-1185">Reference proteome</keyword>
<dbReference type="Gene3D" id="3.40.190.10">
    <property type="entry name" value="Periplasmic binding protein-like II"/>
    <property type="match status" value="2"/>
</dbReference>
<organism evidence="6 7">
    <name type="scientific">Actinocorallia aurantiaca</name>
    <dbReference type="NCBI Taxonomy" id="46204"/>
    <lineage>
        <taxon>Bacteria</taxon>
        <taxon>Bacillati</taxon>
        <taxon>Actinomycetota</taxon>
        <taxon>Actinomycetes</taxon>
        <taxon>Streptosporangiales</taxon>
        <taxon>Thermomonosporaceae</taxon>
        <taxon>Actinocorallia</taxon>
    </lineage>
</organism>
<dbReference type="Proteomes" id="UP001501842">
    <property type="component" value="Unassembled WGS sequence"/>
</dbReference>
<name>A0ABN3UBY0_9ACTN</name>
<evidence type="ECO:0000256" key="2">
    <source>
        <dbReference type="ARBA" id="ARBA00023015"/>
    </source>
</evidence>
<dbReference type="CDD" id="cd08414">
    <property type="entry name" value="PBP2_LTTR_aromatics_like"/>
    <property type="match status" value="1"/>
</dbReference>
<reference evidence="6 7" key="1">
    <citation type="journal article" date="2019" name="Int. J. Syst. Evol. Microbiol.">
        <title>The Global Catalogue of Microorganisms (GCM) 10K type strain sequencing project: providing services to taxonomists for standard genome sequencing and annotation.</title>
        <authorList>
            <consortium name="The Broad Institute Genomics Platform"/>
            <consortium name="The Broad Institute Genome Sequencing Center for Infectious Disease"/>
            <person name="Wu L."/>
            <person name="Ma J."/>
        </authorList>
    </citation>
    <scope>NUCLEOTIDE SEQUENCE [LARGE SCALE GENOMIC DNA]</scope>
    <source>
        <strain evidence="6 7">JCM 8201</strain>
    </source>
</reference>
<evidence type="ECO:0000256" key="3">
    <source>
        <dbReference type="ARBA" id="ARBA00023125"/>
    </source>
</evidence>
<evidence type="ECO:0000313" key="6">
    <source>
        <dbReference type="EMBL" id="GAA2728065.1"/>
    </source>
</evidence>
<dbReference type="InterPro" id="IPR000847">
    <property type="entry name" value="LysR_HTH_N"/>
</dbReference>
<feature type="domain" description="HTH lysR-type" evidence="5">
    <location>
        <begin position="1"/>
        <end position="51"/>
    </location>
</feature>
<dbReference type="SUPFAM" id="SSF46785">
    <property type="entry name" value="Winged helix' DNA-binding domain"/>
    <property type="match status" value="1"/>
</dbReference>
<evidence type="ECO:0000256" key="4">
    <source>
        <dbReference type="ARBA" id="ARBA00023163"/>
    </source>
</evidence>
<keyword evidence="2" id="KW-0805">Transcription regulation</keyword>
<gene>
    <name evidence="6" type="ORF">GCM10010439_35450</name>
</gene>
<dbReference type="Pfam" id="PF03466">
    <property type="entry name" value="LysR_substrate"/>
    <property type="match status" value="1"/>
</dbReference>
<keyword evidence="4" id="KW-0804">Transcription</keyword>